<keyword evidence="7" id="KW-0282">Flagellum</keyword>
<evidence type="ECO:0000259" key="6">
    <source>
        <dbReference type="Pfam" id="PF22692"/>
    </source>
</evidence>
<feature type="domain" description="Flagellar basal body rod protein N-terminal" evidence="3">
    <location>
        <begin position="24"/>
        <end position="50"/>
    </location>
</feature>
<dbReference type="InterPro" id="IPR020013">
    <property type="entry name" value="Flagellar_FlgE/F/G"/>
</dbReference>
<comment type="caution">
    <text evidence="7">The sequence shown here is derived from an EMBL/GenBank/DDBJ whole genome shotgun (WGS) entry which is preliminary data.</text>
</comment>
<evidence type="ECO:0000256" key="2">
    <source>
        <dbReference type="ARBA" id="ARBA00019015"/>
    </source>
</evidence>
<dbReference type="NCBIfam" id="TIGR03506">
    <property type="entry name" value="FlgEFG_subfam"/>
    <property type="match status" value="1"/>
</dbReference>
<comment type="similarity">
    <text evidence="1">Belongs to the flagella basal body rod proteins family.</text>
</comment>
<dbReference type="InterPro" id="IPR010930">
    <property type="entry name" value="Flg_bb/hook_C_dom"/>
</dbReference>
<dbReference type="PANTHER" id="PTHR30435">
    <property type="entry name" value="FLAGELLAR PROTEIN"/>
    <property type="match status" value="1"/>
</dbReference>
<organism evidence="7">
    <name type="scientific">mine drainage metagenome</name>
    <dbReference type="NCBI Taxonomy" id="410659"/>
    <lineage>
        <taxon>unclassified sequences</taxon>
        <taxon>metagenomes</taxon>
        <taxon>ecological metagenomes</taxon>
    </lineage>
</organism>
<dbReference type="GO" id="GO:0071978">
    <property type="term" value="P:bacterial-type flagellum-dependent swarming motility"/>
    <property type="evidence" value="ECO:0007669"/>
    <property type="project" value="TreeGrafter"/>
</dbReference>
<feature type="domain" description="Flagellar hook protein FlgE/F/G-like D1" evidence="6">
    <location>
        <begin position="103"/>
        <end position="165"/>
    </location>
</feature>
<evidence type="ECO:0000256" key="1">
    <source>
        <dbReference type="ARBA" id="ARBA00009677"/>
    </source>
</evidence>
<dbReference type="AlphaFoldDB" id="E6PZG6"/>
<reference evidence="7" key="1">
    <citation type="submission" date="2009-10" db="EMBL/GenBank/DDBJ databases">
        <title>Diversity of trophic interactions inside an arsenic-rich microbial ecosystem.</title>
        <authorList>
            <person name="Bertin P.N."/>
            <person name="Heinrich-Salmeron A."/>
            <person name="Pelletier E."/>
            <person name="Goulhen-Chollet F."/>
            <person name="Arsene-Ploetze F."/>
            <person name="Gallien S."/>
            <person name="Calteau A."/>
            <person name="Vallenet D."/>
            <person name="Casiot C."/>
            <person name="Chane-Woon-Ming B."/>
            <person name="Giloteaux L."/>
            <person name="Barakat M."/>
            <person name="Bonnefoy V."/>
            <person name="Bruneel O."/>
            <person name="Chandler M."/>
            <person name="Cleiss J."/>
            <person name="Duran R."/>
            <person name="Elbaz-Poulichet F."/>
            <person name="Fonknechten N."/>
            <person name="Lauga B."/>
            <person name="Mornico D."/>
            <person name="Ortet P."/>
            <person name="Schaeffer C."/>
            <person name="Siguier P."/>
            <person name="Alexander Thil Smith A."/>
            <person name="Van Dorsselaer A."/>
            <person name="Weissenbach J."/>
            <person name="Medigue C."/>
            <person name="Le Paslier D."/>
        </authorList>
    </citation>
    <scope>NUCLEOTIDE SEQUENCE</scope>
</reference>
<dbReference type="InterPro" id="IPR037058">
    <property type="entry name" value="Falgellar_hook_FlgE_sf"/>
</dbReference>
<dbReference type="PANTHER" id="PTHR30435:SF19">
    <property type="entry name" value="FLAGELLAR BASAL-BODY ROD PROTEIN FLGG"/>
    <property type="match status" value="1"/>
</dbReference>
<feature type="domain" description="Flagellar hook protein FlgE D2" evidence="5">
    <location>
        <begin position="195"/>
        <end position="308"/>
    </location>
</feature>
<evidence type="ECO:0000313" key="7">
    <source>
        <dbReference type="EMBL" id="CBI00325.1"/>
    </source>
</evidence>
<name>E6PZG6_9ZZZZ</name>
<proteinExistence type="inferred from homology"/>
<dbReference type="EMBL" id="CABN01000123">
    <property type="protein sequence ID" value="CBI00325.1"/>
    <property type="molecule type" value="Genomic_DNA"/>
</dbReference>
<sequence>MQAGGLTLKRSIGGEQMASFYIPLTGLNSDATALNTIANNLSNMNTTGYKDQSVSFSDFFYQQIGQTGSGNLIQQGSGVQTADIASNFTQGNVNATGTASNMAIDGNGFFVLSAGNNDNVYTRNGNFTLNASGGLVSQDGLAVQGYPATGGVVNTNAPIGPLTIPVGQVEPPAATTGFSMTANLNSSAAVGTSVPSQITLYDSLGQSHVATVTYTKTASNAWSYSIALPPGDQTGAGTTANTTGTLTFNSSGNLVTPAANVTGISFTNLSDGAANLNFSWNLYGNGGNSPLTQVDSASAVSATNQNGYSSGEYQSFSVNTDGTVMASFSNGQQQAVGRVALANVTNLQGLKELGNGEYSVTLASGAAVSGVSGSAGLGTIQGGSLEQSNVNISTEFSNLIIAQRAFEANSKAVTTFDNVAQDTIDMIH</sequence>
<dbReference type="PROSITE" id="PS00588">
    <property type="entry name" value="FLAGELLA_BB_ROD"/>
    <property type="match status" value="1"/>
</dbReference>
<keyword evidence="7" id="KW-0969">Cilium</keyword>
<protein>
    <recommendedName>
        <fullName evidence="2">Flagellar hook protein FlgE</fullName>
    </recommendedName>
</protein>
<dbReference type="InterPro" id="IPR001444">
    <property type="entry name" value="Flag_bb_rod_N"/>
</dbReference>
<gene>
    <name evidence="7" type="primary">flgE</name>
    <name evidence="7" type="ORF">CARN3_1340</name>
</gene>
<evidence type="ECO:0000259" key="3">
    <source>
        <dbReference type="Pfam" id="PF00460"/>
    </source>
</evidence>
<dbReference type="Pfam" id="PF06429">
    <property type="entry name" value="Flg_bbr_C"/>
    <property type="match status" value="1"/>
</dbReference>
<keyword evidence="7" id="KW-0966">Cell projection</keyword>
<dbReference type="Gene3D" id="2.60.98.20">
    <property type="entry name" value="Flagellar hook protein FlgE"/>
    <property type="match status" value="1"/>
</dbReference>
<dbReference type="InterPro" id="IPR011491">
    <property type="entry name" value="FlgE_D2"/>
</dbReference>
<dbReference type="Pfam" id="PF22692">
    <property type="entry name" value="LlgE_F_G_D1"/>
    <property type="match status" value="1"/>
</dbReference>
<dbReference type="Pfam" id="PF00460">
    <property type="entry name" value="Flg_bb_rod"/>
    <property type="match status" value="1"/>
</dbReference>
<dbReference type="InterPro" id="IPR019776">
    <property type="entry name" value="Flagellar_basal_body_rod_CS"/>
</dbReference>
<evidence type="ECO:0000259" key="4">
    <source>
        <dbReference type="Pfam" id="PF06429"/>
    </source>
</evidence>
<dbReference type="GO" id="GO:0009288">
    <property type="term" value="C:bacterial-type flagellum"/>
    <property type="evidence" value="ECO:0007669"/>
    <property type="project" value="TreeGrafter"/>
</dbReference>
<dbReference type="SUPFAM" id="SSF117143">
    <property type="entry name" value="Flagellar hook protein flgE"/>
    <property type="match status" value="1"/>
</dbReference>
<dbReference type="InterPro" id="IPR053967">
    <property type="entry name" value="LlgE_F_G-like_D1"/>
</dbReference>
<dbReference type="InterPro" id="IPR037925">
    <property type="entry name" value="FlgE/F/G-like"/>
</dbReference>
<dbReference type="Pfam" id="PF07559">
    <property type="entry name" value="FlgE_D2"/>
    <property type="match status" value="1"/>
</dbReference>
<feature type="domain" description="Flagellar basal-body/hook protein C-terminal" evidence="4">
    <location>
        <begin position="382"/>
        <end position="426"/>
    </location>
</feature>
<accession>E6PZG6</accession>
<evidence type="ECO:0000259" key="5">
    <source>
        <dbReference type="Pfam" id="PF07559"/>
    </source>
</evidence>